<dbReference type="Proteomes" id="UP000218811">
    <property type="component" value="Unassembled WGS sequence"/>
</dbReference>
<reference evidence="7 8" key="1">
    <citation type="journal article" date="2012" name="Science">
        <title>The Paleozoic origin of enzymatic lignin decomposition reconstructed from 31 fungal genomes.</title>
        <authorList>
            <person name="Floudas D."/>
            <person name="Binder M."/>
            <person name="Riley R."/>
            <person name="Barry K."/>
            <person name="Blanchette R.A."/>
            <person name="Henrissat B."/>
            <person name="Martinez A.T."/>
            <person name="Otillar R."/>
            <person name="Spatafora J.W."/>
            <person name="Yadav J.S."/>
            <person name="Aerts A."/>
            <person name="Benoit I."/>
            <person name="Boyd A."/>
            <person name="Carlson A."/>
            <person name="Copeland A."/>
            <person name="Coutinho P.M."/>
            <person name="de Vries R.P."/>
            <person name="Ferreira P."/>
            <person name="Findley K."/>
            <person name="Foster B."/>
            <person name="Gaskell J."/>
            <person name="Glotzer D."/>
            <person name="Gorecki P."/>
            <person name="Heitman J."/>
            <person name="Hesse C."/>
            <person name="Hori C."/>
            <person name="Igarashi K."/>
            <person name="Jurgens J.A."/>
            <person name="Kallen N."/>
            <person name="Kersten P."/>
            <person name="Kohler A."/>
            <person name="Kuees U."/>
            <person name="Kumar T.K.A."/>
            <person name="Kuo A."/>
            <person name="LaButti K."/>
            <person name="Larrondo L.F."/>
            <person name="Lindquist E."/>
            <person name="Ling A."/>
            <person name="Lombard V."/>
            <person name="Lucas S."/>
            <person name="Lundell T."/>
            <person name="Martin R."/>
            <person name="McLaughlin D.J."/>
            <person name="Morgenstern I."/>
            <person name="Morin E."/>
            <person name="Murat C."/>
            <person name="Nagy L.G."/>
            <person name="Nolan M."/>
            <person name="Ohm R.A."/>
            <person name="Patyshakuliyeva A."/>
            <person name="Rokas A."/>
            <person name="Ruiz-Duenas F.J."/>
            <person name="Sabat G."/>
            <person name="Salamov A."/>
            <person name="Samejima M."/>
            <person name="Schmutz J."/>
            <person name="Slot J.C."/>
            <person name="St John F."/>
            <person name="Stenlid J."/>
            <person name="Sun H."/>
            <person name="Sun S."/>
            <person name="Syed K."/>
            <person name="Tsang A."/>
            <person name="Wiebenga A."/>
            <person name="Young D."/>
            <person name="Pisabarro A."/>
            <person name="Eastwood D.C."/>
            <person name="Martin F."/>
            <person name="Cullen D."/>
            <person name="Grigoriev I.V."/>
            <person name="Hibbett D.S."/>
        </authorList>
    </citation>
    <scope>NUCLEOTIDE SEQUENCE [LARGE SCALE GENOMIC DNA]</scope>
    <source>
        <strain evidence="7 8">MD-104</strain>
    </source>
</reference>
<feature type="transmembrane region" description="Helical" evidence="6">
    <location>
        <begin position="433"/>
        <end position="456"/>
    </location>
</feature>
<dbReference type="GO" id="GO:0055085">
    <property type="term" value="P:transmembrane transport"/>
    <property type="evidence" value="ECO:0007669"/>
    <property type="project" value="InterPro"/>
</dbReference>
<proteinExistence type="predicted"/>
<feature type="transmembrane region" description="Helical" evidence="6">
    <location>
        <begin position="506"/>
        <end position="528"/>
    </location>
</feature>
<feature type="transmembrane region" description="Helical" evidence="6">
    <location>
        <begin position="147"/>
        <end position="165"/>
    </location>
</feature>
<feature type="transmembrane region" description="Helical" evidence="6">
    <location>
        <begin position="6"/>
        <end position="32"/>
    </location>
</feature>
<accession>A0A2H3IYG8</accession>
<evidence type="ECO:0000256" key="6">
    <source>
        <dbReference type="SAM" id="Phobius"/>
    </source>
</evidence>
<evidence type="ECO:0000256" key="1">
    <source>
        <dbReference type="ARBA" id="ARBA00004141"/>
    </source>
</evidence>
<feature type="transmembrane region" description="Helical" evidence="6">
    <location>
        <begin position="315"/>
        <end position="338"/>
    </location>
</feature>
<dbReference type="STRING" id="742152.A0A2H3IYG8"/>
<sequence length="530" mass="57546">MSSGTPIGQLLLTVVESIIQVFLICIAGYILARRGILDKKLQKSINRLNINIFTPALLFSKVAFFLSPSKLAQLWVIPVFFVVTTVVSAIIGYAICVALKLKVTQRNFAVAAAMFMNSNSLPIALMQSLVTTVPGMKWGADDTSDAMIGRALTYLVVYSTLGNVLRWSYGVKLLSKADPEMVEEESAPPATQMSNEKADAKPVEVEGVPKRDVSHDLEQGDDAKTIGPDSADVVVSEVERTGEAKLISAPNSRPLTPTRQLEASTSATPSVCNVDVIVRADEFPGRRSASGRTSTLLQALGRRVRHRMLKIWRGFLDFMTPPLWAALASIVIACIQPLQSLLQNHVQPVTDAISTAGNCSIPLTLVVLGGYFYSPPKQNGLPTHKPDAQGADAASPKSWRDKAKDMFCLRRRKHESASSQPKPKKRPGETTTIIVSLVSRMLLAPAVLLPIMVMFAKFDVQRLFEDPVFVVSNVLLIASPPALTLAQLTQAASGDAFERLLSRTVFWGYCILTAPSTIVIVIVGLQIAQL</sequence>
<comment type="subcellular location">
    <subcellularLocation>
        <location evidence="1">Membrane</location>
        <topology evidence="1">Multi-pass membrane protein</topology>
    </subcellularLocation>
</comment>
<feature type="transmembrane region" description="Helical" evidence="6">
    <location>
        <begin position="468"/>
        <end position="486"/>
    </location>
</feature>
<evidence type="ECO:0000256" key="2">
    <source>
        <dbReference type="ARBA" id="ARBA00022692"/>
    </source>
</evidence>
<evidence type="ECO:0008006" key="9">
    <source>
        <dbReference type="Google" id="ProtNLM"/>
    </source>
</evidence>
<feature type="compositionally biased region" description="Basic and acidic residues" evidence="5">
    <location>
        <begin position="196"/>
        <end position="207"/>
    </location>
</feature>
<feature type="transmembrane region" description="Helical" evidence="6">
    <location>
        <begin position="72"/>
        <end position="96"/>
    </location>
</feature>
<dbReference type="AlphaFoldDB" id="A0A2H3IYG8"/>
<gene>
    <name evidence="7" type="ORF">WOLCODRAFT_165952</name>
</gene>
<keyword evidence="4 6" id="KW-0472">Membrane</keyword>
<dbReference type="PANTHER" id="PTHR31794">
    <property type="entry name" value="AUXIN EFFLUX TRANSPORTER FAMILY PROTEIN (EUROFUNG)"/>
    <property type="match status" value="1"/>
</dbReference>
<evidence type="ECO:0000313" key="7">
    <source>
        <dbReference type="EMBL" id="PCH35006.1"/>
    </source>
</evidence>
<evidence type="ECO:0000256" key="3">
    <source>
        <dbReference type="ARBA" id="ARBA00022989"/>
    </source>
</evidence>
<dbReference type="InterPro" id="IPR004776">
    <property type="entry name" value="Mem_transp_PIN-like"/>
</dbReference>
<keyword evidence="8" id="KW-1185">Reference proteome</keyword>
<dbReference type="Pfam" id="PF03547">
    <property type="entry name" value="Mem_trans"/>
    <property type="match status" value="1"/>
</dbReference>
<dbReference type="EMBL" id="KB467843">
    <property type="protein sequence ID" value="PCH35006.1"/>
    <property type="molecule type" value="Genomic_DNA"/>
</dbReference>
<organism evidence="7 8">
    <name type="scientific">Wolfiporia cocos (strain MD-104)</name>
    <name type="common">Brown rot fungus</name>
    <dbReference type="NCBI Taxonomy" id="742152"/>
    <lineage>
        <taxon>Eukaryota</taxon>
        <taxon>Fungi</taxon>
        <taxon>Dikarya</taxon>
        <taxon>Basidiomycota</taxon>
        <taxon>Agaricomycotina</taxon>
        <taxon>Agaricomycetes</taxon>
        <taxon>Polyporales</taxon>
        <taxon>Phaeolaceae</taxon>
        <taxon>Wolfiporia</taxon>
    </lineage>
</organism>
<protein>
    <recommendedName>
        <fullName evidence="9">Auxin efflux carrier</fullName>
    </recommendedName>
</protein>
<dbReference type="GO" id="GO:0016020">
    <property type="term" value="C:membrane"/>
    <property type="evidence" value="ECO:0007669"/>
    <property type="project" value="UniProtKB-SubCell"/>
</dbReference>
<feature type="transmembrane region" description="Helical" evidence="6">
    <location>
        <begin position="108"/>
        <end position="127"/>
    </location>
</feature>
<dbReference type="PANTHER" id="PTHR31794:SF2">
    <property type="entry name" value="AUXIN EFFLUX TRANSPORTER FAMILY PROTEIN (EUROFUNG)"/>
    <property type="match status" value="1"/>
</dbReference>
<feature type="region of interest" description="Disordered" evidence="5">
    <location>
        <begin position="379"/>
        <end position="400"/>
    </location>
</feature>
<feature type="transmembrane region" description="Helical" evidence="6">
    <location>
        <begin position="48"/>
        <end position="66"/>
    </location>
</feature>
<name>A0A2H3IYG8_WOLCO</name>
<dbReference type="OrthoDB" id="2499604at2759"/>
<dbReference type="GO" id="GO:0005783">
    <property type="term" value="C:endoplasmic reticulum"/>
    <property type="evidence" value="ECO:0007669"/>
    <property type="project" value="TreeGrafter"/>
</dbReference>
<dbReference type="OMA" id="PAICKEN"/>
<evidence type="ECO:0000256" key="4">
    <source>
        <dbReference type="ARBA" id="ARBA00023136"/>
    </source>
</evidence>
<keyword evidence="3 6" id="KW-1133">Transmembrane helix</keyword>
<evidence type="ECO:0000313" key="8">
    <source>
        <dbReference type="Proteomes" id="UP000218811"/>
    </source>
</evidence>
<feature type="region of interest" description="Disordered" evidence="5">
    <location>
        <begin position="182"/>
        <end position="207"/>
    </location>
</feature>
<evidence type="ECO:0000256" key="5">
    <source>
        <dbReference type="SAM" id="MobiDB-lite"/>
    </source>
</evidence>
<keyword evidence="2 6" id="KW-0812">Transmembrane</keyword>